<dbReference type="InterPro" id="IPR010997">
    <property type="entry name" value="HRDC-like_sf"/>
</dbReference>
<dbReference type="PROSITE" id="PS50967">
    <property type="entry name" value="HRDC"/>
    <property type="match status" value="1"/>
</dbReference>
<feature type="domain" description="HRDC" evidence="6">
    <location>
        <begin position="210"/>
        <end position="291"/>
    </location>
</feature>
<dbReference type="InterPro" id="IPR006292">
    <property type="entry name" value="RNase_D"/>
</dbReference>
<keyword evidence="4 7" id="KW-0378">Hydrolase</keyword>
<evidence type="ECO:0000256" key="1">
    <source>
        <dbReference type="ARBA" id="ARBA00022490"/>
    </source>
</evidence>
<dbReference type="InterPro" id="IPR002121">
    <property type="entry name" value="HRDC_dom"/>
</dbReference>
<evidence type="ECO:0000313" key="7">
    <source>
        <dbReference type="EMBL" id="VAW67486.1"/>
    </source>
</evidence>
<organism evidence="7">
    <name type="scientific">hydrothermal vent metagenome</name>
    <dbReference type="NCBI Taxonomy" id="652676"/>
    <lineage>
        <taxon>unclassified sequences</taxon>
        <taxon>metagenomes</taxon>
        <taxon>ecological metagenomes</taxon>
    </lineage>
</organism>
<dbReference type="CDD" id="cd06142">
    <property type="entry name" value="RNaseD_exo"/>
    <property type="match status" value="1"/>
</dbReference>
<dbReference type="Pfam" id="PF00570">
    <property type="entry name" value="HRDC"/>
    <property type="match status" value="1"/>
</dbReference>
<sequence length="385" mass="44159">MDIVYIDTNEALAFYCDTIRLSKVICIDTEFHRETTYYPELALIQISNGESTCCIDPLSVTDFTPFVSLLSNSNVTKVLHASGQDLEIFNHLFNTLPSPMFDTQIAAGLLGYGDQIGYAALIKKELNINIDKSQSRTDWLKRPLNKEQLLYAASDVYYLAKAYPKMLAQLESLNRLEWLRGDFSALCLPAKYIVDTNHIWKKVKGNQKLHGNQLAILQAVAAWREEMAQQRNRPRRRIVPDDALIDIARIKPDSAEKIQRLRSLNKTRLNAEDASQLLQRMKNAQRMSQEHWPKHVKRHKLNMREEALVDALMALLKLKAEEHHITPLNLSSRKELESLLQGSDDIPLMQGWRYSHAGQEVEQFLNGGSFMRIEGNELKLQTKDK</sequence>
<keyword evidence="3" id="KW-0540">Nuclease</keyword>
<evidence type="ECO:0000256" key="5">
    <source>
        <dbReference type="ARBA" id="ARBA00022839"/>
    </source>
</evidence>
<dbReference type="GO" id="GO:0000166">
    <property type="term" value="F:nucleotide binding"/>
    <property type="evidence" value="ECO:0007669"/>
    <property type="project" value="InterPro"/>
</dbReference>
<dbReference type="GO" id="GO:0003676">
    <property type="term" value="F:nucleic acid binding"/>
    <property type="evidence" value="ECO:0007669"/>
    <property type="project" value="InterPro"/>
</dbReference>
<dbReference type="HAMAP" id="MF_01899">
    <property type="entry name" value="RNase_D"/>
    <property type="match status" value="1"/>
</dbReference>
<dbReference type="GO" id="GO:0008033">
    <property type="term" value="P:tRNA processing"/>
    <property type="evidence" value="ECO:0007669"/>
    <property type="project" value="UniProtKB-KW"/>
</dbReference>
<dbReference type="GO" id="GO:0004525">
    <property type="term" value="F:ribonuclease III activity"/>
    <property type="evidence" value="ECO:0007669"/>
    <property type="project" value="UniProtKB-EC"/>
</dbReference>
<gene>
    <name evidence="7" type="ORF">MNBD_GAMMA08-1354</name>
</gene>
<proteinExistence type="inferred from homology"/>
<dbReference type="NCBIfam" id="TIGR01388">
    <property type="entry name" value="rnd"/>
    <property type="match status" value="1"/>
</dbReference>
<dbReference type="Gene3D" id="1.10.150.80">
    <property type="entry name" value="HRDC domain"/>
    <property type="match status" value="1"/>
</dbReference>
<evidence type="ECO:0000256" key="2">
    <source>
        <dbReference type="ARBA" id="ARBA00022694"/>
    </source>
</evidence>
<dbReference type="EC" id="3.1.26.3" evidence="7"/>
<dbReference type="SMART" id="SM00474">
    <property type="entry name" value="35EXOc"/>
    <property type="match status" value="1"/>
</dbReference>
<keyword evidence="2" id="KW-0819">tRNA processing</keyword>
<dbReference type="SUPFAM" id="SSF53098">
    <property type="entry name" value="Ribonuclease H-like"/>
    <property type="match status" value="1"/>
</dbReference>
<dbReference type="GO" id="GO:0008408">
    <property type="term" value="F:3'-5' exonuclease activity"/>
    <property type="evidence" value="ECO:0007669"/>
    <property type="project" value="InterPro"/>
</dbReference>
<dbReference type="EMBL" id="UOFH01000392">
    <property type="protein sequence ID" value="VAW67486.1"/>
    <property type="molecule type" value="Genomic_DNA"/>
</dbReference>
<evidence type="ECO:0000256" key="3">
    <source>
        <dbReference type="ARBA" id="ARBA00022722"/>
    </source>
</evidence>
<dbReference type="InterPro" id="IPR036397">
    <property type="entry name" value="RNaseH_sf"/>
</dbReference>
<dbReference type="InterPro" id="IPR051086">
    <property type="entry name" value="RNase_D-like"/>
</dbReference>
<dbReference type="PANTHER" id="PTHR47649:SF1">
    <property type="entry name" value="RIBONUCLEASE D"/>
    <property type="match status" value="1"/>
</dbReference>
<keyword evidence="5" id="KW-0269">Exonuclease</keyword>
<evidence type="ECO:0000259" key="6">
    <source>
        <dbReference type="PROSITE" id="PS50967"/>
    </source>
</evidence>
<dbReference type="InterPro" id="IPR044876">
    <property type="entry name" value="HRDC_dom_sf"/>
</dbReference>
<dbReference type="GO" id="GO:0033890">
    <property type="term" value="F:ribonuclease D activity"/>
    <property type="evidence" value="ECO:0007669"/>
    <property type="project" value="InterPro"/>
</dbReference>
<dbReference type="Pfam" id="PF01612">
    <property type="entry name" value="DNA_pol_A_exo1"/>
    <property type="match status" value="1"/>
</dbReference>
<reference evidence="7" key="1">
    <citation type="submission" date="2018-06" db="EMBL/GenBank/DDBJ databases">
        <authorList>
            <person name="Zhirakovskaya E."/>
        </authorList>
    </citation>
    <scope>NUCLEOTIDE SEQUENCE</scope>
</reference>
<dbReference type="Gene3D" id="3.30.420.10">
    <property type="entry name" value="Ribonuclease H-like superfamily/Ribonuclease H"/>
    <property type="match status" value="1"/>
</dbReference>
<keyword evidence="1" id="KW-0963">Cytoplasm</keyword>
<dbReference type="AlphaFoldDB" id="A0A3B0YGK6"/>
<dbReference type="InterPro" id="IPR012337">
    <property type="entry name" value="RNaseH-like_sf"/>
</dbReference>
<accession>A0A3B0YGK6</accession>
<protein>
    <submittedName>
        <fullName evidence="7">Ribonuclease D</fullName>
        <ecNumber evidence="7">3.1.26.3</ecNumber>
    </submittedName>
</protein>
<dbReference type="InterPro" id="IPR002562">
    <property type="entry name" value="3'-5'_exonuclease_dom"/>
</dbReference>
<name>A0A3B0YGK6_9ZZZZ</name>
<dbReference type="SUPFAM" id="SSF47819">
    <property type="entry name" value="HRDC-like"/>
    <property type="match status" value="2"/>
</dbReference>
<evidence type="ECO:0000256" key="4">
    <source>
        <dbReference type="ARBA" id="ARBA00022801"/>
    </source>
</evidence>
<dbReference type="PANTHER" id="PTHR47649">
    <property type="entry name" value="RIBONUCLEASE D"/>
    <property type="match status" value="1"/>
</dbReference>